<evidence type="ECO:0000259" key="7">
    <source>
        <dbReference type="Pfam" id="PF04085"/>
    </source>
</evidence>
<reference evidence="8" key="1">
    <citation type="journal article" date="2014" name="Int. J. Syst. Evol. Microbiol.">
        <title>Complete genome sequence of Corynebacterium casei LMG S-19264T (=DSM 44701T), isolated from a smear-ripened cheese.</title>
        <authorList>
            <consortium name="US DOE Joint Genome Institute (JGI-PGF)"/>
            <person name="Walter F."/>
            <person name="Albersmeier A."/>
            <person name="Kalinowski J."/>
            <person name="Ruckert C."/>
        </authorList>
    </citation>
    <scope>NUCLEOTIDE SEQUENCE</scope>
    <source>
        <strain evidence="8">CGMCC 1.12997</strain>
    </source>
</reference>
<feature type="compositionally biased region" description="Polar residues" evidence="6">
    <location>
        <begin position="409"/>
        <end position="442"/>
    </location>
</feature>
<dbReference type="EMBL" id="BMGT01000002">
    <property type="protein sequence ID" value="GGG77946.1"/>
    <property type="molecule type" value="Genomic_DNA"/>
</dbReference>
<evidence type="ECO:0000313" key="9">
    <source>
        <dbReference type="Proteomes" id="UP000647241"/>
    </source>
</evidence>
<dbReference type="InterPro" id="IPR042175">
    <property type="entry name" value="Cell/Rod_MreC_2"/>
</dbReference>
<comment type="caution">
    <text evidence="8">The sequence shown here is derived from an EMBL/GenBank/DDBJ whole genome shotgun (WGS) entry which is preliminary data.</text>
</comment>
<feature type="compositionally biased region" description="Low complexity" evidence="6">
    <location>
        <begin position="345"/>
        <end position="360"/>
    </location>
</feature>
<keyword evidence="3" id="KW-0133">Cell shape</keyword>
<accession>A0A917HG49</accession>
<keyword evidence="9" id="KW-1185">Reference proteome</keyword>
<evidence type="ECO:0000256" key="1">
    <source>
        <dbReference type="ARBA" id="ARBA00009369"/>
    </source>
</evidence>
<dbReference type="InterPro" id="IPR055342">
    <property type="entry name" value="MreC_beta-barrel_core"/>
</dbReference>
<dbReference type="PANTHER" id="PTHR34138">
    <property type="entry name" value="CELL SHAPE-DETERMINING PROTEIN MREC"/>
    <property type="match status" value="1"/>
</dbReference>
<dbReference type="GO" id="GO:0008360">
    <property type="term" value="P:regulation of cell shape"/>
    <property type="evidence" value="ECO:0007669"/>
    <property type="project" value="UniProtKB-KW"/>
</dbReference>
<organism evidence="8 9">
    <name type="scientific">Edaphobacter dinghuensis</name>
    <dbReference type="NCBI Taxonomy" id="1560005"/>
    <lineage>
        <taxon>Bacteria</taxon>
        <taxon>Pseudomonadati</taxon>
        <taxon>Acidobacteriota</taxon>
        <taxon>Terriglobia</taxon>
        <taxon>Terriglobales</taxon>
        <taxon>Acidobacteriaceae</taxon>
        <taxon>Edaphobacter</taxon>
    </lineage>
</organism>
<evidence type="ECO:0000313" key="8">
    <source>
        <dbReference type="EMBL" id="GGG77946.1"/>
    </source>
</evidence>
<protein>
    <recommendedName>
        <fullName evidence="2">Cell shape-determining protein MreC</fullName>
    </recommendedName>
    <alternativeName>
        <fullName evidence="4">Cell shape protein MreC</fullName>
    </alternativeName>
</protein>
<evidence type="ECO:0000256" key="2">
    <source>
        <dbReference type="ARBA" id="ARBA00013855"/>
    </source>
</evidence>
<dbReference type="InterPro" id="IPR042177">
    <property type="entry name" value="Cell/Rod_1"/>
</dbReference>
<evidence type="ECO:0000256" key="5">
    <source>
        <dbReference type="SAM" id="Coils"/>
    </source>
</evidence>
<dbReference type="Proteomes" id="UP000647241">
    <property type="component" value="Unassembled WGS sequence"/>
</dbReference>
<proteinExistence type="inferred from homology"/>
<comment type="similarity">
    <text evidence="1">Belongs to the MreC family.</text>
</comment>
<name>A0A917HG49_9BACT</name>
<evidence type="ECO:0000256" key="4">
    <source>
        <dbReference type="ARBA" id="ARBA00032089"/>
    </source>
</evidence>
<dbReference type="AlphaFoldDB" id="A0A917HG49"/>
<dbReference type="Gene3D" id="2.40.10.340">
    <property type="entry name" value="Rod shape-determining protein MreC, domain 1"/>
    <property type="match status" value="1"/>
</dbReference>
<evidence type="ECO:0000256" key="3">
    <source>
        <dbReference type="ARBA" id="ARBA00022960"/>
    </source>
</evidence>
<feature type="domain" description="Rod shape-determining protein MreC beta-barrel core" evidence="7">
    <location>
        <begin position="131"/>
        <end position="277"/>
    </location>
</feature>
<dbReference type="PANTHER" id="PTHR34138:SF1">
    <property type="entry name" value="CELL SHAPE-DETERMINING PROTEIN MREC"/>
    <property type="match status" value="1"/>
</dbReference>
<dbReference type="NCBIfam" id="TIGR00219">
    <property type="entry name" value="mreC"/>
    <property type="match status" value="1"/>
</dbReference>
<evidence type="ECO:0000256" key="6">
    <source>
        <dbReference type="SAM" id="MobiDB-lite"/>
    </source>
</evidence>
<keyword evidence="5" id="KW-0175">Coiled coil</keyword>
<dbReference type="GO" id="GO:0005886">
    <property type="term" value="C:plasma membrane"/>
    <property type="evidence" value="ECO:0007669"/>
    <property type="project" value="TreeGrafter"/>
</dbReference>
<dbReference type="Pfam" id="PF04085">
    <property type="entry name" value="MreC"/>
    <property type="match status" value="1"/>
</dbReference>
<sequence length="442" mass="46433">MESFFTRFKNVLVLVAVLLAQTIGLAIQVRRPVESGAPDSHDVTLMRYWVVAGVTPFERFFHFIGFDTRTAWSNYVNLRNVRQQNQDLQKQIARLRLEQAAFAEDAIQGHRLQALLAFQQHYIASTVAAQVIGTSGTDLSHILYIDKGADFHLRPDMAVITPDGIVGKIRDVFPHTAQVLLISDPTSGAGVLLSSTRILAILHGTPNGQVQINNLTADSRIKPGETVLTSGGDQIFPRGLPVGTIQSIAPDPDHQPYTAITIKPAANLSQLEEVLVITGTQSTLPAAAQKDLAIGASTAEAQAAAAAAIKAKAAADAEAAAEASARSAAEVMADRLPSLPPAAPTTPGAPGTTAPAAATTPPIPHPLPTIHPDRYTPGDTPPATDLTPGARSTYQNTAVPSAPSPTSPGNAPSSGQQKPRKAPQTSNPANTQPGTQTAPQNQ</sequence>
<dbReference type="Gene3D" id="2.40.10.350">
    <property type="entry name" value="Rod shape-determining protein MreC, domain 2"/>
    <property type="match status" value="1"/>
</dbReference>
<gene>
    <name evidence="8" type="ORF">GCM10011585_21410</name>
</gene>
<feature type="region of interest" description="Disordered" evidence="6">
    <location>
        <begin position="337"/>
        <end position="442"/>
    </location>
</feature>
<dbReference type="InterPro" id="IPR007221">
    <property type="entry name" value="MreC"/>
</dbReference>
<reference evidence="8" key="2">
    <citation type="submission" date="2020-09" db="EMBL/GenBank/DDBJ databases">
        <authorList>
            <person name="Sun Q."/>
            <person name="Zhou Y."/>
        </authorList>
    </citation>
    <scope>NUCLEOTIDE SEQUENCE</scope>
    <source>
        <strain evidence="8">CGMCC 1.12997</strain>
    </source>
</reference>
<feature type="coiled-coil region" evidence="5">
    <location>
        <begin position="78"/>
        <end position="105"/>
    </location>
</feature>
<dbReference type="RefSeq" id="WP_188554111.1">
    <property type="nucleotide sequence ID" value="NZ_BMGT01000002.1"/>
</dbReference>